<sequence length="240" mass="26289">MCILKPHAAGPGSSSDCLCGPFGSQPDCVTHLFRLDADAATIAETFGAVRGDDPWPGGHVAPSSFAPVITAGRELIPGPIRSRGRRRITPRMWGVPPPPSVQYDGRNAVLTVRNPHSPFWIGNLRNSEFRCLIPATAFMEWSAGVDAQGRRKQMWFAPTDQPLFAMAGVWKDSEVPSFALLTCEANAALRREGRERMPAILPADPGAQELWLYGEWRKAEALLQPYSSSLMRPVERGPTN</sequence>
<reference evidence="9 10" key="1">
    <citation type="submission" date="2019-12" db="EMBL/GenBank/DDBJ databases">
        <title>Genomic-based taxomic classification of the family Erythrobacteraceae.</title>
        <authorList>
            <person name="Xu L."/>
        </authorList>
    </citation>
    <scope>NUCLEOTIDE SEQUENCE [LARGE SCALE GENOMIC DNA]</scope>
    <source>
        <strain evidence="9 10">KCTC 42006</strain>
    </source>
</reference>
<dbReference type="GO" id="GO:0016829">
    <property type="term" value="F:lyase activity"/>
    <property type="evidence" value="ECO:0007669"/>
    <property type="project" value="UniProtKB-KW"/>
</dbReference>
<evidence type="ECO:0000256" key="6">
    <source>
        <dbReference type="ARBA" id="ARBA00023125"/>
    </source>
</evidence>
<keyword evidence="5" id="KW-0190">Covalent protein-DNA linkage</keyword>
<dbReference type="PANTHER" id="PTHR13604:SF0">
    <property type="entry name" value="ABASIC SITE PROCESSING PROTEIN HMCES"/>
    <property type="match status" value="1"/>
</dbReference>
<protein>
    <recommendedName>
        <fullName evidence="8">Abasic site processing protein</fullName>
        <ecNumber evidence="8">3.4.-.-</ecNumber>
    </recommendedName>
</protein>
<dbReference type="GO" id="GO:0106300">
    <property type="term" value="P:protein-DNA covalent cross-linking repair"/>
    <property type="evidence" value="ECO:0007669"/>
    <property type="project" value="InterPro"/>
</dbReference>
<dbReference type="EC" id="3.4.-.-" evidence="8"/>
<keyword evidence="2 8" id="KW-0645">Protease</keyword>
<accession>A0A844Z3Z4</accession>
<proteinExistence type="inferred from homology"/>
<dbReference type="OrthoDB" id="9782620at2"/>
<dbReference type="GO" id="GO:0008233">
    <property type="term" value="F:peptidase activity"/>
    <property type="evidence" value="ECO:0007669"/>
    <property type="project" value="UniProtKB-KW"/>
</dbReference>
<keyword evidence="6" id="KW-0238">DNA-binding</keyword>
<keyword evidence="7" id="KW-0456">Lyase</keyword>
<keyword evidence="4 8" id="KW-0378">Hydrolase</keyword>
<evidence type="ECO:0000313" key="10">
    <source>
        <dbReference type="Proteomes" id="UP000460290"/>
    </source>
</evidence>
<evidence type="ECO:0000256" key="2">
    <source>
        <dbReference type="ARBA" id="ARBA00022670"/>
    </source>
</evidence>
<evidence type="ECO:0000256" key="7">
    <source>
        <dbReference type="ARBA" id="ARBA00023239"/>
    </source>
</evidence>
<name>A0A844Z3Z4_9SPHN</name>
<dbReference type="AlphaFoldDB" id="A0A844Z3Z4"/>
<keyword evidence="10" id="KW-1185">Reference proteome</keyword>
<evidence type="ECO:0000313" key="9">
    <source>
        <dbReference type="EMBL" id="MXO82645.1"/>
    </source>
</evidence>
<dbReference type="GO" id="GO:0003697">
    <property type="term" value="F:single-stranded DNA binding"/>
    <property type="evidence" value="ECO:0007669"/>
    <property type="project" value="InterPro"/>
</dbReference>
<dbReference type="InterPro" id="IPR003738">
    <property type="entry name" value="SRAP"/>
</dbReference>
<dbReference type="PANTHER" id="PTHR13604">
    <property type="entry name" value="DC12-RELATED"/>
    <property type="match status" value="1"/>
</dbReference>
<evidence type="ECO:0000256" key="1">
    <source>
        <dbReference type="ARBA" id="ARBA00008136"/>
    </source>
</evidence>
<comment type="caution">
    <text evidence="9">The sequence shown here is derived from an EMBL/GenBank/DDBJ whole genome shotgun (WGS) entry which is preliminary data.</text>
</comment>
<keyword evidence="3" id="KW-0227">DNA damage</keyword>
<comment type="similarity">
    <text evidence="1 8">Belongs to the SOS response-associated peptidase family.</text>
</comment>
<dbReference type="GO" id="GO:0006508">
    <property type="term" value="P:proteolysis"/>
    <property type="evidence" value="ECO:0007669"/>
    <property type="project" value="UniProtKB-KW"/>
</dbReference>
<evidence type="ECO:0000256" key="8">
    <source>
        <dbReference type="RuleBase" id="RU364100"/>
    </source>
</evidence>
<dbReference type="SUPFAM" id="SSF143081">
    <property type="entry name" value="BB1717-like"/>
    <property type="match status" value="1"/>
</dbReference>
<evidence type="ECO:0000256" key="3">
    <source>
        <dbReference type="ARBA" id="ARBA00022763"/>
    </source>
</evidence>
<dbReference type="InterPro" id="IPR036590">
    <property type="entry name" value="SRAP-like"/>
</dbReference>
<gene>
    <name evidence="9" type="ORF">GRI35_04565</name>
</gene>
<evidence type="ECO:0000256" key="4">
    <source>
        <dbReference type="ARBA" id="ARBA00022801"/>
    </source>
</evidence>
<organism evidence="9 10">
    <name type="scientific">Pontixanthobacter aestiaquae</name>
    <dbReference type="NCBI Taxonomy" id="1509367"/>
    <lineage>
        <taxon>Bacteria</taxon>
        <taxon>Pseudomonadati</taxon>
        <taxon>Pseudomonadota</taxon>
        <taxon>Alphaproteobacteria</taxon>
        <taxon>Sphingomonadales</taxon>
        <taxon>Erythrobacteraceae</taxon>
        <taxon>Pontixanthobacter</taxon>
    </lineage>
</organism>
<dbReference type="Proteomes" id="UP000460290">
    <property type="component" value="Unassembled WGS sequence"/>
</dbReference>
<dbReference type="Gene3D" id="3.90.1680.10">
    <property type="entry name" value="SOS response associated peptidase-like"/>
    <property type="match status" value="1"/>
</dbReference>
<evidence type="ECO:0000256" key="5">
    <source>
        <dbReference type="ARBA" id="ARBA00023124"/>
    </source>
</evidence>
<dbReference type="Pfam" id="PF02586">
    <property type="entry name" value="SRAP"/>
    <property type="match status" value="1"/>
</dbReference>
<dbReference type="EMBL" id="WTYZ01000001">
    <property type="protein sequence ID" value="MXO82645.1"/>
    <property type="molecule type" value="Genomic_DNA"/>
</dbReference>